<keyword evidence="3" id="KW-1185">Reference proteome</keyword>
<organism evidence="2 3">
    <name type="scientific">Teladorsagia circumcincta</name>
    <name type="common">Brown stomach worm</name>
    <name type="synonym">Ostertagia circumcincta</name>
    <dbReference type="NCBI Taxonomy" id="45464"/>
    <lineage>
        <taxon>Eukaryota</taxon>
        <taxon>Metazoa</taxon>
        <taxon>Ecdysozoa</taxon>
        <taxon>Nematoda</taxon>
        <taxon>Chromadorea</taxon>
        <taxon>Rhabditida</taxon>
        <taxon>Rhabditina</taxon>
        <taxon>Rhabditomorpha</taxon>
        <taxon>Strongyloidea</taxon>
        <taxon>Trichostrongylidae</taxon>
        <taxon>Teladorsagia</taxon>
    </lineage>
</organism>
<evidence type="ECO:0000256" key="1">
    <source>
        <dbReference type="SAM" id="MobiDB-lite"/>
    </source>
</evidence>
<dbReference type="Proteomes" id="UP000230423">
    <property type="component" value="Unassembled WGS sequence"/>
</dbReference>
<protein>
    <submittedName>
        <fullName evidence="2">Uncharacterized protein</fullName>
    </submittedName>
</protein>
<dbReference type="PANTHER" id="PTHR37984:SF5">
    <property type="entry name" value="PROTEIN NYNRIN-LIKE"/>
    <property type="match status" value="1"/>
</dbReference>
<sequence length="369" mass="41870">MTTGLGRVAAYLDDIIVTERAGNIIDANGRRSDPEKIQAITKMPRSNDIAQRRQPATPAEASRKQRRSMVRSRKHGLCSTQVSSIFAWTQIYHSADHKPLVSIFGSKKGLPAHTANRLLRWSLIPRGYDFKIGCRKTTYSGRADVLSRLIADQTEQAKDIVIANASNDADYECTAVEAQVPIEMKQITEETLKDETLEDLIQYVREDKWPEKSQPDIKCYFALRQSLSLQDDCFFFGPRIVIPSKFHDRVLAVLHDDWTNIPKDIENFVRIYSNCQEAAKAPVETELFSWTKEGKPWSRIHVDFAGLSNGKMSHLIVDAYFRRSEVIEMSATTSKAIIFNMTVTCGAENGLKRRCECNMSEAHLRAHSR</sequence>
<name>A0A2G9UNV9_TELCI</name>
<gene>
    <name evidence="2" type="ORF">TELCIR_06172</name>
</gene>
<dbReference type="EMBL" id="KZ345814">
    <property type="protein sequence ID" value="PIO71915.1"/>
    <property type="molecule type" value="Genomic_DNA"/>
</dbReference>
<feature type="region of interest" description="Disordered" evidence="1">
    <location>
        <begin position="42"/>
        <end position="73"/>
    </location>
</feature>
<accession>A0A2G9UNV9</accession>
<dbReference type="OrthoDB" id="5856680at2759"/>
<dbReference type="AlphaFoldDB" id="A0A2G9UNV9"/>
<evidence type="ECO:0000313" key="3">
    <source>
        <dbReference type="Proteomes" id="UP000230423"/>
    </source>
</evidence>
<reference evidence="2 3" key="1">
    <citation type="submission" date="2015-09" db="EMBL/GenBank/DDBJ databases">
        <title>Draft genome of the parasitic nematode Teladorsagia circumcincta isolate WARC Sus (inbred).</title>
        <authorList>
            <person name="Mitreva M."/>
        </authorList>
    </citation>
    <scope>NUCLEOTIDE SEQUENCE [LARGE SCALE GENOMIC DNA]</scope>
    <source>
        <strain evidence="2 3">S</strain>
    </source>
</reference>
<proteinExistence type="predicted"/>
<evidence type="ECO:0000313" key="2">
    <source>
        <dbReference type="EMBL" id="PIO71915.1"/>
    </source>
</evidence>
<dbReference type="PANTHER" id="PTHR37984">
    <property type="entry name" value="PROTEIN CBG26694"/>
    <property type="match status" value="1"/>
</dbReference>
<feature type="compositionally biased region" description="Basic residues" evidence="1">
    <location>
        <begin position="64"/>
        <end position="73"/>
    </location>
</feature>
<dbReference type="InterPro" id="IPR050951">
    <property type="entry name" value="Retrovirus_Pol_polyprotein"/>
</dbReference>